<evidence type="ECO:0000256" key="9">
    <source>
        <dbReference type="ARBA" id="ARBA00023180"/>
    </source>
</evidence>
<keyword evidence="8 11" id="KW-0472">Membrane</keyword>
<keyword evidence="5" id="KW-0547">Nucleotide-binding</keyword>
<evidence type="ECO:0000256" key="2">
    <source>
        <dbReference type="ARBA" id="ARBA00022448"/>
    </source>
</evidence>
<dbReference type="PANTHER" id="PTHR24223">
    <property type="entry name" value="ATP-BINDING CASSETTE SUB-FAMILY C"/>
    <property type="match status" value="1"/>
</dbReference>
<dbReference type="SMART" id="SM00382">
    <property type="entry name" value="AAA"/>
    <property type="match status" value="2"/>
</dbReference>
<dbReference type="GO" id="GO:0016887">
    <property type="term" value="F:ATP hydrolysis activity"/>
    <property type="evidence" value="ECO:0007669"/>
    <property type="project" value="InterPro"/>
</dbReference>
<dbReference type="EMBL" id="QEAQ01000134">
    <property type="protein sequence ID" value="TPX54925.1"/>
    <property type="molecule type" value="Genomic_DNA"/>
</dbReference>
<keyword evidence="2" id="KW-0813">Transport</keyword>
<dbReference type="Proteomes" id="UP000318582">
    <property type="component" value="Unassembled WGS sequence"/>
</dbReference>
<feature type="domain" description="ABC transporter" evidence="12">
    <location>
        <begin position="557"/>
        <end position="783"/>
    </location>
</feature>
<dbReference type="PROSITE" id="PS50893">
    <property type="entry name" value="ABC_TRANSPORTER_2"/>
    <property type="match status" value="2"/>
</dbReference>
<evidence type="ECO:0008006" key="16">
    <source>
        <dbReference type="Google" id="ProtNLM"/>
    </source>
</evidence>
<dbReference type="InterPro" id="IPR036640">
    <property type="entry name" value="ABC1_TM_sf"/>
</dbReference>
<evidence type="ECO:0000256" key="8">
    <source>
        <dbReference type="ARBA" id="ARBA00023136"/>
    </source>
</evidence>
<dbReference type="PANTHER" id="PTHR24223:SF399">
    <property type="entry name" value="ABC TRANSPORTER ATNG"/>
    <property type="match status" value="1"/>
</dbReference>
<evidence type="ECO:0000256" key="1">
    <source>
        <dbReference type="ARBA" id="ARBA00004141"/>
    </source>
</evidence>
<feature type="region of interest" description="Disordered" evidence="10">
    <location>
        <begin position="788"/>
        <end position="821"/>
    </location>
</feature>
<dbReference type="PROSITE" id="PS50929">
    <property type="entry name" value="ABC_TM1F"/>
    <property type="match status" value="2"/>
</dbReference>
<dbReference type="CDD" id="cd18580">
    <property type="entry name" value="ABC_6TM_ABCC_D2"/>
    <property type="match status" value="1"/>
</dbReference>
<gene>
    <name evidence="14" type="ORF">PhCBS80983_g05690</name>
</gene>
<keyword evidence="6" id="KW-0067">ATP-binding</keyword>
<evidence type="ECO:0000256" key="11">
    <source>
        <dbReference type="SAM" id="Phobius"/>
    </source>
</evidence>
<feature type="transmembrane region" description="Helical" evidence="11">
    <location>
        <begin position="1000"/>
        <end position="1018"/>
    </location>
</feature>
<dbReference type="InterPro" id="IPR044746">
    <property type="entry name" value="ABCC_6TM_D1"/>
</dbReference>
<dbReference type="CDD" id="cd18579">
    <property type="entry name" value="ABC_6TM_ABCC_D1"/>
    <property type="match status" value="1"/>
</dbReference>
<evidence type="ECO:0000313" key="14">
    <source>
        <dbReference type="EMBL" id="TPX54925.1"/>
    </source>
</evidence>
<evidence type="ECO:0000256" key="6">
    <source>
        <dbReference type="ARBA" id="ARBA00022840"/>
    </source>
</evidence>
<feature type="domain" description="ABC transmembrane type-1" evidence="13">
    <location>
        <begin position="851"/>
        <end position="1139"/>
    </location>
</feature>
<accession>A0A507DUP3</accession>
<dbReference type="InterPro" id="IPR044726">
    <property type="entry name" value="ABCC_6TM_D2"/>
</dbReference>
<dbReference type="GO" id="GO:0016020">
    <property type="term" value="C:membrane"/>
    <property type="evidence" value="ECO:0007669"/>
    <property type="project" value="UniProtKB-SubCell"/>
</dbReference>
<evidence type="ECO:0000313" key="15">
    <source>
        <dbReference type="Proteomes" id="UP000318582"/>
    </source>
</evidence>
<dbReference type="GO" id="GO:0005524">
    <property type="term" value="F:ATP binding"/>
    <property type="evidence" value="ECO:0007669"/>
    <property type="project" value="UniProtKB-KW"/>
</dbReference>
<evidence type="ECO:0000259" key="12">
    <source>
        <dbReference type="PROSITE" id="PS50893"/>
    </source>
</evidence>
<feature type="transmembrane region" description="Helical" evidence="11">
    <location>
        <begin position="463"/>
        <end position="483"/>
    </location>
</feature>
<feature type="transmembrane region" description="Helical" evidence="11">
    <location>
        <begin position="244"/>
        <end position="265"/>
    </location>
</feature>
<evidence type="ECO:0000256" key="3">
    <source>
        <dbReference type="ARBA" id="ARBA00022692"/>
    </source>
</evidence>
<name>A0A507DUP3_9FUNG</name>
<dbReference type="STRING" id="109895.A0A507DUP3"/>
<protein>
    <recommendedName>
        <fullName evidence="16">P-loop containing nucleoside triphosphate hydrolase protein</fullName>
    </recommendedName>
</protein>
<feature type="transmembrane region" description="Helical" evidence="11">
    <location>
        <begin position="100"/>
        <end position="117"/>
    </location>
</feature>
<dbReference type="Pfam" id="PF00005">
    <property type="entry name" value="ABC_tran"/>
    <property type="match status" value="2"/>
</dbReference>
<dbReference type="FunFam" id="3.40.50.300:FF:000997">
    <property type="entry name" value="Multidrug resistance-associated protein 1"/>
    <property type="match status" value="1"/>
</dbReference>
<dbReference type="CDD" id="cd03250">
    <property type="entry name" value="ABCC_MRP_domain1"/>
    <property type="match status" value="1"/>
</dbReference>
<feature type="transmembrane region" description="Helical" evidence="11">
    <location>
        <begin position="69"/>
        <end position="88"/>
    </location>
</feature>
<evidence type="ECO:0000259" key="13">
    <source>
        <dbReference type="PROSITE" id="PS50929"/>
    </source>
</evidence>
<feature type="transmembrane region" description="Helical" evidence="11">
    <location>
        <begin position="849"/>
        <end position="875"/>
    </location>
</feature>
<evidence type="ECO:0000256" key="10">
    <source>
        <dbReference type="SAM" id="MobiDB-lite"/>
    </source>
</evidence>
<keyword evidence="3 11" id="KW-0812">Transmembrane</keyword>
<dbReference type="InterPro" id="IPR003439">
    <property type="entry name" value="ABC_transporter-like_ATP-bd"/>
</dbReference>
<dbReference type="Pfam" id="PF00664">
    <property type="entry name" value="ABC_membrane"/>
    <property type="match status" value="2"/>
</dbReference>
<feature type="transmembrane region" description="Helical" evidence="11">
    <location>
        <begin position="1083"/>
        <end position="1103"/>
    </location>
</feature>
<feature type="compositionally biased region" description="Basic and acidic residues" evidence="10">
    <location>
        <begin position="794"/>
        <end position="803"/>
    </location>
</feature>
<proteinExistence type="predicted"/>
<keyword evidence="7 11" id="KW-1133">Transmembrane helix</keyword>
<dbReference type="SUPFAM" id="SSF52540">
    <property type="entry name" value="P-loop containing nucleoside triphosphate hydrolases"/>
    <property type="match status" value="2"/>
</dbReference>
<feature type="domain" description="ABC transporter" evidence="12">
    <location>
        <begin position="1182"/>
        <end position="1425"/>
    </location>
</feature>
<dbReference type="InterPro" id="IPR003593">
    <property type="entry name" value="AAA+_ATPase"/>
</dbReference>
<reference evidence="14 15" key="1">
    <citation type="journal article" date="2019" name="Sci. Rep.">
        <title>Comparative genomics of chytrid fungi reveal insights into the obligate biotrophic and pathogenic lifestyle of Synchytrium endobioticum.</title>
        <authorList>
            <person name="van de Vossenberg B.T.L.H."/>
            <person name="Warris S."/>
            <person name="Nguyen H.D.T."/>
            <person name="van Gent-Pelzer M.P.E."/>
            <person name="Joly D.L."/>
            <person name="van de Geest H.C."/>
            <person name="Bonants P.J.M."/>
            <person name="Smith D.S."/>
            <person name="Levesque C.A."/>
            <person name="van der Lee T.A.J."/>
        </authorList>
    </citation>
    <scope>NUCLEOTIDE SEQUENCE [LARGE SCALE GENOMIC DNA]</scope>
    <source>
        <strain evidence="14 15">CBS 809.83</strain>
    </source>
</reference>
<feature type="domain" description="ABC transmembrane type-1" evidence="13">
    <location>
        <begin position="242"/>
        <end position="524"/>
    </location>
</feature>
<feature type="transmembrane region" description="Helical" evidence="11">
    <location>
        <begin position="895"/>
        <end position="926"/>
    </location>
</feature>
<keyword evidence="9" id="KW-0325">Glycoprotein</keyword>
<comment type="caution">
    <text evidence="14">The sequence shown here is derived from an EMBL/GenBank/DDBJ whole genome shotgun (WGS) entry which is preliminary data.</text>
</comment>
<evidence type="ECO:0000256" key="7">
    <source>
        <dbReference type="ARBA" id="ARBA00022989"/>
    </source>
</evidence>
<comment type="subcellular location">
    <subcellularLocation>
        <location evidence="1">Membrane</location>
        <topology evidence="1">Multi-pass membrane protein</topology>
    </subcellularLocation>
</comment>
<dbReference type="PROSITE" id="PS00211">
    <property type="entry name" value="ABC_TRANSPORTER_1"/>
    <property type="match status" value="1"/>
</dbReference>
<dbReference type="SUPFAM" id="SSF90123">
    <property type="entry name" value="ABC transporter transmembrane region"/>
    <property type="match status" value="2"/>
</dbReference>
<keyword evidence="15" id="KW-1185">Reference proteome</keyword>
<sequence length="1425" mass="156352">MTFFGSPGLDLGCGSNCNTGLRQQIWLSTVSIGTRHRICPNSDGWIAFTAHVAFAILCVVSPSNGLTGLVVYYRFLLIISAVVVALCHAQAHFLGIRGPFVAYIYWGTVTVFSMIKIRSLDLSDTGNKQAFLSNIGLLASASAFLILEELLPVNSVSGNALSPLDIAGVLSRVSFGHIWPKMMAAQKRTLQENDIYPIPSAEASIVVHKSLDAQLRKLNCFFTQALAHLHRDEQSRAWHVRCGIVSAIVIILQPSLLEALLAFISSRSTDTPEPMSTGILIALGFLISGVLAGFTLVWGNQLSFMLYYRWKTAFAAVVFRKACKLAPAERVEFDAGNVTNLADNDCMEIGFLGANLPMLISIVIQLGMAVYLMWKQLSYATIAVVVGLLALGPLQDMNGTYIGKWTGRRYEKMDERMSLMTEIIRAMKVVKMYAWEGYFIEKLRSIRKAELGHLQKRRIGEMLGVLMGNLIPVALFAIVLGIYVKTAPADQPLDAARVFVSLALFNLLKAPLLELSMSYPTIVDSVASLQRMVEFLNCGNGEDYVIRDGTNTNDLAVQVTNGAFAWTKGEDAKDTLKNINVSMKKGSLCCVVGQVGSGKSSLLQALLGDMESSSGRVRTWGTVLYVAQKAWLFQGSVRDNIILDAELDVKWYNQVVEACALTRDFSLLKDGDLTEIGSRGTSLSGGQRQRIALARAVYAQPDILLLDDTLSAVDAHVGRHIFDSVIGSAGILKHSTRIFVTHGVSYIGAADNVLVMKEGEVAEDGTYEQLRAQDNGLLFNIMKEWESTQPKSPTKKESSAKEKEEEEVSIKTSCEDRPEKVPDDEKTVVDQIIEKEALSEGSSLKVATIYFAACSTAFLVAFLLGIAVSEAVNLLGRYWLQHWTEVDPTYASQRLSYYFGIYAAYTLGYVLLYPWAGCFFLIFVGIRASRKMHDSLLVRVMRYPLGFFDRTPSGRIISRFGGNLGRVDIGLPDEVYDMTFALANVIVNLLPTVIGAPIFLVALLVAFIILSSAFKIYIPASVAYMRMKTSMQGEIISNIDETMSGISTVKVFKQTTKASLKHDQLYDKMQGTLLSYFYCNRWFSLWVQIISAFIVFASALLAVHDADSAPAIAGLAVSTCLVITQEVSMMMQKLGELQNDLVAAERIKEYLDLPTEMPVDSRGNPVIKPAAHRAGWPATGEIEYKNFSLTYRAGIPAALNNLSFKIKSGEKIGVVGRTGAGKSSLSLSLLRLVGSCEHEAANLGARTSGQIFIDGVDIATLSVETVRSSISIIPQESFMFAGSIRDNLDPTLQKSDQELWTVLEKVNLKDYVAAMDGGLDGVVESGGENFSSGLQQLVCLARALLRDSRILILDEATASVDIENDRLIQTAIRREFVDRTVITIAHRIDTIMDSDRVMVMDAGQVVEFGSPADLRAFRGSYRSMI</sequence>
<feature type="transmembrane region" description="Helical" evidence="11">
    <location>
        <begin position="349"/>
        <end position="371"/>
    </location>
</feature>
<dbReference type="InterPro" id="IPR017871">
    <property type="entry name" value="ABC_transporter-like_CS"/>
</dbReference>
<evidence type="ECO:0000256" key="4">
    <source>
        <dbReference type="ARBA" id="ARBA00022737"/>
    </source>
</evidence>
<keyword evidence="4" id="KW-0677">Repeat</keyword>
<dbReference type="InterPro" id="IPR027417">
    <property type="entry name" value="P-loop_NTPase"/>
</dbReference>
<feature type="transmembrane region" description="Helical" evidence="11">
    <location>
        <begin position="377"/>
        <end position="394"/>
    </location>
</feature>
<dbReference type="InterPro" id="IPR050173">
    <property type="entry name" value="ABC_transporter_C-like"/>
</dbReference>
<organism evidence="14 15">
    <name type="scientific">Powellomyces hirtus</name>
    <dbReference type="NCBI Taxonomy" id="109895"/>
    <lineage>
        <taxon>Eukaryota</taxon>
        <taxon>Fungi</taxon>
        <taxon>Fungi incertae sedis</taxon>
        <taxon>Chytridiomycota</taxon>
        <taxon>Chytridiomycota incertae sedis</taxon>
        <taxon>Chytridiomycetes</taxon>
        <taxon>Spizellomycetales</taxon>
        <taxon>Powellomycetaceae</taxon>
        <taxon>Powellomyces</taxon>
    </lineage>
</organism>
<dbReference type="Gene3D" id="3.40.50.300">
    <property type="entry name" value="P-loop containing nucleotide triphosphate hydrolases"/>
    <property type="match status" value="2"/>
</dbReference>
<feature type="transmembrane region" description="Helical" evidence="11">
    <location>
        <begin position="277"/>
        <end position="299"/>
    </location>
</feature>
<dbReference type="FunFam" id="1.20.1560.10:FF:000013">
    <property type="entry name" value="ABC transporter C family member 2"/>
    <property type="match status" value="1"/>
</dbReference>
<dbReference type="FunFam" id="3.40.50.300:FF:000838">
    <property type="entry name" value="ABC multidrug transporter (Eurofung)"/>
    <property type="match status" value="1"/>
</dbReference>
<dbReference type="Gene3D" id="1.20.1560.10">
    <property type="entry name" value="ABC transporter type 1, transmembrane domain"/>
    <property type="match status" value="2"/>
</dbReference>
<evidence type="ECO:0000256" key="5">
    <source>
        <dbReference type="ARBA" id="ARBA00022741"/>
    </source>
</evidence>
<feature type="transmembrane region" description="Helical" evidence="11">
    <location>
        <begin position="129"/>
        <end position="147"/>
    </location>
</feature>
<dbReference type="GO" id="GO:0140359">
    <property type="term" value="F:ABC-type transporter activity"/>
    <property type="evidence" value="ECO:0007669"/>
    <property type="project" value="InterPro"/>
</dbReference>
<dbReference type="InterPro" id="IPR011527">
    <property type="entry name" value="ABC1_TM_dom"/>
</dbReference>
<dbReference type="CDD" id="cd03244">
    <property type="entry name" value="ABCC_MRP_domain2"/>
    <property type="match status" value="1"/>
</dbReference>